<feature type="region of interest" description="Disordered" evidence="11">
    <location>
        <begin position="2048"/>
        <end position="2100"/>
    </location>
</feature>
<dbReference type="CDD" id="cd00130">
    <property type="entry name" value="PAS"/>
    <property type="match status" value="1"/>
</dbReference>
<feature type="compositionally biased region" description="Low complexity" evidence="11">
    <location>
        <begin position="2646"/>
        <end position="2659"/>
    </location>
</feature>
<dbReference type="SUPFAM" id="SSF56112">
    <property type="entry name" value="Protein kinase-like (PK-like)"/>
    <property type="match status" value="1"/>
</dbReference>
<keyword evidence="6" id="KW-0418">Kinase</keyword>
<feature type="compositionally biased region" description="Low complexity" evidence="11">
    <location>
        <begin position="885"/>
        <end position="897"/>
    </location>
</feature>
<feature type="compositionally biased region" description="Basic and acidic residues" evidence="11">
    <location>
        <begin position="1632"/>
        <end position="1647"/>
    </location>
</feature>
<evidence type="ECO:0000256" key="7">
    <source>
        <dbReference type="ARBA" id="ARBA00022840"/>
    </source>
</evidence>
<feature type="region of interest" description="Disordered" evidence="11">
    <location>
        <begin position="3584"/>
        <end position="3634"/>
    </location>
</feature>
<dbReference type="EMBL" id="KZ819305">
    <property type="protein sequence ID" value="PWN95278.1"/>
    <property type="molecule type" value="Genomic_DNA"/>
</dbReference>
<dbReference type="SMART" id="SM00448">
    <property type="entry name" value="REC"/>
    <property type="match status" value="1"/>
</dbReference>
<protein>
    <recommendedName>
        <fullName evidence="1">non-specific serine/threonine protein kinase</fullName>
        <ecNumber evidence="1">2.7.11.1</ecNumber>
    </recommendedName>
</protein>
<dbReference type="GO" id="GO:0005524">
    <property type="term" value="F:ATP binding"/>
    <property type="evidence" value="ECO:0007669"/>
    <property type="project" value="UniProtKB-KW"/>
</dbReference>
<dbReference type="GO" id="GO:0004674">
    <property type="term" value="F:protein serine/threonine kinase activity"/>
    <property type="evidence" value="ECO:0007669"/>
    <property type="project" value="UniProtKB-KW"/>
</dbReference>
<keyword evidence="17" id="KW-1185">Reference proteome</keyword>
<dbReference type="SMART" id="SM00220">
    <property type="entry name" value="S_TKc"/>
    <property type="match status" value="1"/>
</dbReference>
<feature type="compositionally biased region" description="Low complexity" evidence="11">
    <location>
        <begin position="1792"/>
        <end position="1811"/>
    </location>
</feature>
<feature type="region of interest" description="Disordered" evidence="11">
    <location>
        <begin position="1271"/>
        <end position="1435"/>
    </location>
</feature>
<dbReference type="InterPro" id="IPR000719">
    <property type="entry name" value="Prot_kinase_dom"/>
</dbReference>
<feature type="compositionally biased region" description="Basic and acidic residues" evidence="11">
    <location>
        <begin position="1346"/>
        <end position="1356"/>
    </location>
</feature>
<feature type="region of interest" description="Disordered" evidence="11">
    <location>
        <begin position="1522"/>
        <end position="1570"/>
    </location>
</feature>
<keyword evidence="2" id="KW-0723">Serine/threonine-protein kinase</keyword>
<organism evidence="16 17">
    <name type="scientific">Tilletiopsis washingtonensis</name>
    <dbReference type="NCBI Taxonomy" id="58919"/>
    <lineage>
        <taxon>Eukaryota</taxon>
        <taxon>Fungi</taxon>
        <taxon>Dikarya</taxon>
        <taxon>Basidiomycota</taxon>
        <taxon>Ustilaginomycotina</taxon>
        <taxon>Exobasidiomycetes</taxon>
        <taxon>Entylomatales</taxon>
        <taxon>Entylomatales incertae sedis</taxon>
        <taxon>Tilletiopsis</taxon>
    </lineage>
</organism>
<dbReference type="GO" id="GO:0005634">
    <property type="term" value="C:nucleus"/>
    <property type="evidence" value="ECO:0007669"/>
    <property type="project" value="TreeGrafter"/>
</dbReference>
<dbReference type="GeneID" id="37266693"/>
<dbReference type="InterPro" id="IPR008271">
    <property type="entry name" value="Ser/Thr_kinase_AS"/>
</dbReference>
<feature type="compositionally biased region" description="Acidic residues" evidence="11">
    <location>
        <begin position="2524"/>
        <end position="2541"/>
    </location>
</feature>
<feature type="region of interest" description="Disordered" evidence="11">
    <location>
        <begin position="2115"/>
        <end position="2137"/>
    </location>
</feature>
<dbReference type="InterPro" id="IPR050236">
    <property type="entry name" value="Ser_Thr_kinase_AGC"/>
</dbReference>
<feature type="domain" description="Response regulatory" evidence="13">
    <location>
        <begin position="3461"/>
        <end position="3578"/>
    </location>
</feature>
<feature type="compositionally biased region" description="Polar residues" evidence="11">
    <location>
        <begin position="3590"/>
        <end position="3599"/>
    </location>
</feature>
<dbReference type="CDD" id="cd17546">
    <property type="entry name" value="REC_hyHK_CKI1_RcsC-like"/>
    <property type="match status" value="1"/>
</dbReference>
<feature type="compositionally biased region" description="Low complexity" evidence="11">
    <location>
        <begin position="413"/>
        <end position="425"/>
    </location>
</feature>
<dbReference type="FunFam" id="1.10.510.10:FF:000340">
    <property type="entry name" value="Serine threonine protein kinase"/>
    <property type="match status" value="1"/>
</dbReference>
<feature type="compositionally biased region" description="Polar residues" evidence="11">
    <location>
        <begin position="2940"/>
        <end position="2952"/>
    </location>
</feature>
<feature type="compositionally biased region" description="Low complexity" evidence="11">
    <location>
        <begin position="2915"/>
        <end position="2936"/>
    </location>
</feature>
<feature type="compositionally biased region" description="Low complexity" evidence="11">
    <location>
        <begin position="1418"/>
        <end position="1430"/>
    </location>
</feature>
<gene>
    <name evidence="16" type="ORF">FA09DRAFT_145762</name>
</gene>
<feature type="compositionally biased region" description="Polar residues" evidence="11">
    <location>
        <begin position="962"/>
        <end position="971"/>
    </location>
</feature>
<feature type="compositionally biased region" description="Polar residues" evidence="11">
    <location>
        <begin position="274"/>
        <end position="283"/>
    </location>
</feature>
<feature type="compositionally biased region" description="Low complexity" evidence="11">
    <location>
        <begin position="1370"/>
        <end position="1380"/>
    </location>
</feature>
<feature type="region of interest" description="Disordered" evidence="11">
    <location>
        <begin position="885"/>
        <end position="1128"/>
    </location>
</feature>
<evidence type="ECO:0000259" key="15">
    <source>
        <dbReference type="PROSITE" id="PS51285"/>
    </source>
</evidence>
<feature type="compositionally biased region" description="Polar residues" evidence="11">
    <location>
        <begin position="739"/>
        <end position="763"/>
    </location>
</feature>
<feature type="modified residue" description="4-aspartylphosphate" evidence="10">
    <location>
        <position position="3511"/>
    </location>
</feature>
<dbReference type="PANTHER" id="PTHR24356:SF1">
    <property type="entry name" value="SERINE_THREONINE-PROTEIN KINASE GREATWALL"/>
    <property type="match status" value="1"/>
</dbReference>
<evidence type="ECO:0000256" key="6">
    <source>
        <dbReference type="ARBA" id="ARBA00022777"/>
    </source>
</evidence>
<feature type="domain" description="AGC-kinase C-terminal" evidence="15">
    <location>
        <begin position="3158"/>
        <end position="3261"/>
    </location>
</feature>
<dbReference type="GO" id="GO:0005737">
    <property type="term" value="C:cytoplasm"/>
    <property type="evidence" value="ECO:0007669"/>
    <property type="project" value="TreeGrafter"/>
</dbReference>
<reference evidence="16 17" key="1">
    <citation type="journal article" date="2018" name="Mol. Biol. Evol.">
        <title>Broad Genomic Sampling Reveals a Smut Pathogenic Ancestry of the Fungal Clade Ustilaginomycotina.</title>
        <authorList>
            <person name="Kijpornyongpan T."/>
            <person name="Mondo S.J."/>
            <person name="Barry K."/>
            <person name="Sandor L."/>
            <person name="Lee J."/>
            <person name="Lipzen A."/>
            <person name="Pangilinan J."/>
            <person name="LaButti K."/>
            <person name="Hainaut M."/>
            <person name="Henrissat B."/>
            <person name="Grigoriev I.V."/>
            <person name="Spatafora J.W."/>
            <person name="Aime M.C."/>
        </authorList>
    </citation>
    <scope>NUCLEOTIDE SEQUENCE [LARGE SCALE GENOMIC DNA]</scope>
    <source>
        <strain evidence="16 17">MCA 4186</strain>
    </source>
</reference>
<dbReference type="SUPFAM" id="SSF55785">
    <property type="entry name" value="PYP-like sensor domain (PAS domain)"/>
    <property type="match status" value="1"/>
</dbReference>
<feature type="compositionally biased region" description="Low complexity" evidence="11">
    <location>
        <begin position="3318"/>
        <end position="3334"/>
    </location>
</feature>
<feature type="region of interest" description="Disordered" evidence="11">
    <location>
        <begin position="2513"/>
        <end position="2659"/>
    </location>
</feature>
<keyword evidence="4" id="KW-0808">Transferase</keyword>
<feature type="domain" description="PAS" evidence="14">
    <location>
        <begin position="2143"/>
        <end position="2199"/>
    </location>
</feature>
<dbReference type="CDD" id="cd05611">
    <property type="entry name" value="STKc_Rim15_like"/>
    <property type="match status" value="1"/>
</dbReference>
<feature type="compositionally biased region" description="Low complexity" evidence="11">
    <location>
        <begin position="1898"/>
        <end position="1911"/>
    </location>
</feature>
<keyword evidence="3 10" id="KW-0597">Phosphoprotein</keyword>
<feature type="compositionally biased region" description="Low complexity" evidence="11">
    <location>
        <begin position="972"/>
        <end position="1002"/>
    </location>
</feature>
<dbReference type="Gene3D" id="1.10.510.10">
    <property type="entry name" value="Transferase(Phosphotransferase) domain 1"/>
    <property type="match status" value="2"/>
</dbReference>
<dbReference type="Pfam" id="PF00072">
    <property type="entry name" value="Response_reg"/>
    <property type="match status" value="1"/>
</dbReference>
<evidence type="ECO:0000313" key="17">
    <source>
        <dbReference type="Proteomes" id="UP000245946"/>
    </source>
</evidence>
<sequence length="3634" mass="379931">MASGQPPSGSAPGAAPLRQHPTSGERRSPQHVSEGSGSSGGSGGGNTPLRAYAIPARSSPLRHSPSAVSLESAAAGAHGGSLSDAEDEREVEASAALRPRREPPPLSPFSHATPWSADELSEEPRRGTLRHSASPARVAHATPSAAQRHALRSPSPVTTRALEVDMAGMHLSRPRSSDPVSPDSLHSSSLGAGSFGNLQPHGLGVAAAGQPSISSDSYLSKMPREDSALSEADGPPLTINRRLQRSSSTAGIFDLDDPPVPQGPPQPMTVPRIRQQSSFSDPFTSRADEPLLSPRSTRSGFSHAQGPVSPTPVPSSSPEAVRRAARLSLGPAAMSTSSGGALSVPIPSASGAISPVGGKPGRAPFDNAPSFSSPLAYASTLPQEQADDLELDPPVSPPESFDSARAHSERFQGSGSSVRSTSPSAPRRERSSSARAKLMAWGEGHTPQSLPRSVGGPSRAAVPGFDSVSGDAGTSPESTTSSAPSSVSKAARRKSALPPGSVMGPPLIIPRKVSTPLRIPTEAELSASSSLPRERGTMSARIARDGSDDNLLGLGLPSPSGSVSTTSSGAPGSSAFSPPVAWEGRPHLQTGEGSRPPVSASGSLAKRRRSSAAGSSASRAHRRARSLGGALLGDAAAAVGGPDGVDPNLVAAIRAGDSSIPGTPMSTQQDLVAAMQAAAITSSPTLHSSTLAPPQVQSGGPTSPRIASLPSTPIGSLRQPGRRPDMLNVMPDTRALANSYPSMQIPGSSLRSAASHGSGTEASPGSEESARASPATSAATPGSAPGAAQLVTPTHAPLGAPDGYVRSRVRSQTLAAATSPVPGSASSFSSSIGAGGGSNLGLPLGEAIRLQRMPTSVRLATDFYVPPHSPSSTRADSNRMSMSLASLPSSATTPSTSGEAGRHGLGIGMSSAATGGDTRLHAPHTPSATRSNSPIPAANIALPLSTATSGRNSPVASRRSHTLVSISGTSNTSPTSPISGSRPGRPASPAAPNASPATTSSALEPRSAATGSAFAPLLAMPPSPQVSRKPLARTDRGKARDLYDVPDLGRPFDPTAHPAPWISSSQEVRQRPPKSLSPVIPRRPGSSQGADGATSSSQTMAVRGRASFALPSGDGRMMPTRGQPTTGIDEYARIIVQSRNAKMQKWRAPSRNPLSPPPSSAGARTPLQRAQTDTAGLTLADAQAGLGIAGSSSPPMRLLRRETTLGLLGPQGFMRARHASGSRGTSPAPSPLSSPVPDSDDLPDDSAVAGEGSREIEWVDWLDEYRRMKEAKLRSEQEEAADSPKLRSVEPIESATASSDIDELDAPQRRSEDILNRSARSGLSAALGITEARSPGLSTSLGTDLRQYERPRRPSEAPRYQRQRYEVARSSSSSQLGQGLDEYAPFASSSYAPPIRRTSLFPDKPRNLSLSPITSRITSTGSQQSQASASGRRRKNLGGKIEAWWGAVKSGFGGSPASMSSPRSSAGFEGQRSGSLRRPSASVAAGFAAGTAAGFNSHVRSQTNNHQSVAPSSNSIHTLRATSSAQNLKQAPLPGKRVSGNTSRAASRSSSVSGHADDSAELGSKRKGPKLSLNIDKGLSSFDAGAFEGLAGSSARDSGPSASSSGPASGQQVDSRRPSDRSFSSDVPTSPKDTRRLSDAWEQRRGSDTAAASDGAARRAVDGTVQQRTHGSQSERSDSGKGPGHSGMQASSKETTINSIRQHIRHRLAASKESCDKELRRIVQAVNSFVEEAMQARQEQQQLESGTDTEPEDSALFGVNADSLALGLSASMTTEPNSRGPQLAQISRDSSVHSMLGSSASSALQSEQSDSFDPDQTPQAALEPLEAPTPRRPSALADTTSTLGEYKLSPPPARAAAGPVSGGPSPSCGELLAGTPSAPPRVLPYRAISRARSREMMRSVSGSRSTSRSHSPMPGGTGMTDSPQFSPARRTRPLPTEDAPFEPWIPALQDIVCVAMDVIDTSISALAARSGACSEVISHVQTIGRAWDEQPEWPGRGWYVRLLLAVAGLSRVVEWWEAEKGFWNFEDEDELQGGEAIRFIMGDHEQHVAQPGSGSLAASTGMPSPVRARGLPLPPSALSSGTSSPALEPQGSRRVVSEGDRSRLVAVQAAEAAEADAAGSKLAPVEESQAQPSKSTQEGINVLMELSLDGERLLYLSPAWRTVVGTDPNELFDRPIADFLAPGDASTFAEAMEQLQANDAHTVEVAFRLQVDRSVVADADVESEEQDEAGDAVLYFQEMEGKGMLMRDRQSGAASHVMWVFKPTSTPEPEAELLPGQQRVAADAGEPPVVAGPVAAISTEALLCRICERDVPAWFFEKHSEICNEVHRLEMEIGECNETLAELRRVVKGLDRSVEGLDEAADTDAPEYRGVALTTPPPSSEPPSALEAVNRSISPRHPHAANVRKQHLRALEAFAEVLKVAISISTPAVKEDTAEQPIERQRLLSPDSEGKVVQVRAWKRPVIEDAALEMLAGDIESATRSKLSAVNRMLNTIIYVETVRQEWEARVEAALAAASSSGGSTGSPEEDVEELEELADDDAGEMEERGDLSTAMELSEPEEGDTSGILLEPDEREPLPPSVAPSATGRGDGVEDEDDIPGVESHMGGSAAADLSPIPIPRAPAPRPVGAPDAASSKEMRRAGSGSKEAVPPASSLSAAAPVSSIQARRASLLAASTDRSLLSTPPLSPRQPPELSTSALKSRRVSVSHRHSPHLSGSLTLSPRLPPMAPSSRPTASSIKDFDIIKPISKGAFGSVFLAKKRTTGDYYAIKVLKKSDMIAKNQITNVKAERMILMTQTQSPFVVKLFFTFQSAEYLYLVMEYLPGGDCASLCKALGGLPEDWARQFVAEVVVGLEQLHEKGVVHRDMKPDNLLIDQKGHIKLTDFGLSKYGLLGRQTRQHAGASGQRQSVQGENKSEAGPTGSTAGSPAPSSAGSLGTPMSRAGSQGNASSTWRDSSAVGVPVTPGLAGVMQAQTFYTGPQRGRLVSSSTDASESSSSEHALSVSASTSAPGGGKQKLVPVPATALLDSPGQLFGSSVLADAAAAPHAPSNSGAQLKKFVGTPDYLAPESILGIGMDDMAVDWWALGVILYEFLYGYPPFHADAPEKVFDNILSRNIDWEEGAMDISPEARDLMECLMCTDPKTRLGTQGADEIKQHPFFEGIDWNNVADGEGPFVPQVTDPESTDYFDLRGAVHQEFANDSQVSSRSEFAKAIEGSKRHRIDMSRPASRLRNRLAERIKHEQQATDEFGSFSYKNLPVLKQANDEVIRKMRNDQMPPLAHTLEQPLIHARHRSLSGKAGGRGGGSSGRLSGVPGGPPSPSTSVSSQSSVPSRSTAPTSPSGVGGVGSSSRAHHKRMPSELPGTVAPSTPPVAPSAASAASMERRRSHLAESSDAGVMRRSSMPVRLRTTSLSSPDRPGLPSNWREARRQAELAVEPSGLGSSVDTLPHQPPSTSTSAVPEQVHCLIAEDNPISMRMLETILAKLGCQCTSVRNGAEAVRLAMGDTKYAVLFVDVSLPIVNGQDVARMVKSTRNVNSLTPIVALASFDRDSGLDASRSIFDAVLAKPLERSDVCAILPRLGFISQAPPRRSAGSLSGPSSGQDGPRSDEAAPSSDTAAGTEPASAPVGDSSRRGSRD</sequence>
<dbReference type="EC" id="2.7.11.1" evidence="1"/>
<evidence type="ECO:0000259" key="12">
    <source>
        <dbReference type="PROSITE" id="PS50011"/>
    </source>
</evidence>
<evidence type="ECO:0000256" key="11">
    <source>
        <dbReference type="SAM" id="MobiDB-lite"/>
    </source>
</evidence>
<feature type="compositionally biased region" description="Basic and acidic residues" evidence="11">
    <location>
        <begin position="1032"/>
        <end position="1043"/>
    </location>
</feature>
<feature type="region of interest" description="Disordered" evidence="11">
    <location>
        <begin position="3292"/>
        <end position="3455"/>
    </location>
</feature>
<feature type="compositionally biased region" description="Low complexity" evidence="11">
    <location>
        <begin position="1854"/>
        <end position="1869"/>
    </location>
</feature>
<feature type="compositionally biased region" description="Low complexity" evidence="11">
    <location>
        <begin position="72"/>
        <end position="83"/>
    </location>
</feature>
<evidence type="ECO:0000256" key="1">
    <source>
        <dbReference type="ARBA" id="ARBA00012513"/>
    </source>
</evidence>
<feature type="region of interest" description="Disordered" evidence="11">
    <location>
        <begin position="1215"/>
        <end position="1253"/>
    </location>
</feature>
<feature type="compositionally biased region" description="Gly residues" evidence="11">
    <location>
        <begin position="37"/>
        <end position="46"/>
    </location>
</feature>
<feature type="compositionally biased region" description="Basic and acidic residues" evidence="11">
    <location>
        <begin position="1306"/>
        <end position="1315"/>
    </location>
</feature>
<name>A0A316Z2T8_9BASI</name>
<feature type="region of interest" description="Disordered" evidence="11">
    <location>
        <begin position="1"/>
        <end position="624"/>
    </location>
</feature>
<feature type="compositionally biased region" description="Low complexity" evidence="11">
    <location>
        <begin position="1539"/>
        <end position="1554"/>
    </location>
</feature>
<feature type="region of interest" description="Disordered" evidence="11">
    <location>
        <begin position="1733"/>
        <end position="1754"/>
    </location>
</feature>
<feature type="compositionally biased region" description="Basic and acidic residues" evidence="11">
    <location>
        <begin position="532"/>
        <end position="547"/>
    </location>
</feature>
<feature type="compositionally biased region" description="Polar residues" evidence="11">
    <location>
        <begin position="1085"/>
        <end position="1100"/>
    </location>
</feature>
<dbReference type="InterPro" id="IPR000961">
    <property type="entry name" value="AGC-kinase_C"/>
</dbReference>
<evidence type="ECO:0000259" key="14">
    <source>
        <dbReference type="PROSITE" id="PS50112"/>
    </source>
</evidence>
<dbReference type="RefSeq" id="XP_025595557.1">
    <property type="nucleotide sequence ID" value="XM_025739147.1"/>
</dbReference>
<evidence type="ECO:0000256" key="3">
    <source>
        <dbReference type="ARBA" id="ARBA00022553"/>
    </source>
</evidence>
<feature type="region of interest" description="Disordered" evidence="11">
    <location>
        <begin position="1771"/>
        <end position="1940"/>
    </location>
</feature>
<feature type="compositionally biased region" description="Low complexity" evidence="11">
    <location>
        <begin position="1591"/>
        <end position="1610"/>
    </location>
</feature>
<feature type="compositionally biased region" description="Basic and acidic residues" evidence="11">
    <location>
        <begin position="1271"/>
        <end position="1290"/>
    </location>
</feature>
<dbReference type="InterPro" id="IPR001789">
    <property type="entry name" value="Sig_transdc_resp-reg_receiver"/>
</dbReference>
<dbReference type="PROSITE" id="PS50112">
    <property type="entry name" value="PAS"/>
    <property type="match status" value="1"/>
</dbReference>
<dbReference type="InterPro" id="IPR035965">
    <property type="entry name" value="PAS-like_dom_sf"/>
</dbReference>
<feature type="region of interest" description="Disordered" evidence="11">
    <location>
        <begin position="2894"/>
        <end position="2954"/>
    </location>
</feature>
<feature type="compositionally biased region" description="Polar residues" evidence="11">
    <location>
        <begin position="2128"/>
        <end position="2137"/>
    </location>
</feature>
<feature type="compositionally biased region" description="Polar residues" evidence="11">
    <location>
        <begin position="2052"/>
        <end position="2062"/>
    </location>
</feature>
<dbReference type="GO" id="GO:1901992">
    <property type="term" value="P:positive regulation of mitotic cell cycle phase transition"/>
    <property type="evidence" value="ECO:0007669"/>
    <property type="project" value="UniProtKB-ARBA"/>
</dbReference>
<dbReference type="STRING" id="58919.A0A316Z2T8"/>
<comment type="catalytic activity">
    <reaction evidence="9">
        <text>L-seryl-[protein] + ATP = O-phospho-L-seryl-[protein] + ADP + H(+)</text>
        <dbReference type="Rhea" id="RHEA:17989"/>
        <dbReference type="Rhea" id="RHEA-COMP:9863"/>
        <dbReference type="Rhea" id="RHEA-COMP:11604"/>
        <dbReference type="ChEBI" id="CHEBI:15378"/>
        <dbReference type="ChEBI" id="CHEBI:29999"/>
        <dbReference type="ChEBI" id="CHEBI:30616"/>
        <dbReference type="ChEBI" id="CHEBI:83421"/>
        <dbReference type="ChEBI" id="CHEBI:456216"/>
        <dbReference type="EC" id="2.7.11.1"/>
    </reaction>
</comment>
<feature type="region of interest" description="Disordered" evidence="11">
    <location>
        <begin position="683"/>
        <end position="803"/>
    </location>
</feature>
<feature type="compositionally biased region" description="Low complexity" evidence="11">
    <location>
        <begin position="1733"/>
        <end position="1744"/>
    </location>
</feature>
<dbReference type="PROSITE" id="PS50110">
    <property type="entry name" value="RESPONSE_REGULATORY"/>
    <property type="match status" value="1"/>
</dbReference>
<feature type="compositionally biased region" description="Low complexity" evidence="11">
    <location>
        <begin position="2982"/>
        <end position="3006"/>
    </location>
</feature>
<dbReference type="Pfam" id="PF00069">
    <property type="entry name" value="Pkinase"/>
    <property type="match status" value="2"/>
</dbReference>
<feature type="compositionally biased region" description="Low complexity" evidence="11">
    <location>
        <begin position="1"/>
        <end position="16"/>
    </location>
</feature>
<dbReference type="Gene3D" id="3.40.50.2300">
    <property type="match status" value="1"/>
</dbReference>
<evidence type="ECO:0000256" key="5">
    <source>
        <dbReference type="ARBA" id="ARBA00022741"/>
    </source>
</evidence>
<feature type="compositionally biased region" description="Low complexity" evidence="11">
    <location>
        <begin position="1455"/>
        <end position="1467"/>
    </location>
</feature>
<feature type="region of interest" description="Disordered" evidence="11">
    <location>
        <begin position="1453"/>
        <end position="1481"/>
    </location>
</feature>
<dbReference type="PROSITE" id="PS51285">
    <property type="entry name" value="AGC_KINASE_CTER"/>
    <property type="match status" value="1"/>
</dbReference>
<feature type="compositionally biased region" description="Pro residues" evidence="11">
    <location>
        <begin position="258"/>
        <end position="268"/>
    </location>
</feature>
<dbReference type="InterPro" id="IPR011009">
    <property type="entry name" value="Kinase-like_dom_sf"/>
</dbReference>
<feature type="region of interest" description="Disordered" evidence="11">
    <location>
        <begin position="1141"/>
        <end position="1172"/>
    </location>
</feature>
<evidence type="ECO:0000256" key="10">
    <source>
        <dbReference type="PROSITE-ProRule" id="PRU00169"/>
    </source>
</evidence>
<feature type="compositionally biased region" description="Polar residues" evidence="11">
    <location>
        <begin position="945"/>
        <end position="955"/>
    </location>
</feature>
<feature type="compositionally biased region" description="Pro residues" evidence="11">
    <location>
        <begin position="2614"/>
        <end position="2625"/>
    </location>
</feature>
<feature type="compositionally biased region" description="Polar residues" evidence="11">
    <location>
        <begin position="683"/>
        <end position="701"/>
    </location>
</feature>
<dbReference type="InterPro" id="IPR011006">
    <property type="entry name" value="CheY-like_superfamily"/>
</dbReference>
<comment type="catalytic activity">
    <reaction evidence="8">
        <text>L-threonyl-[protein] + ATP = O-phospho-L-threonyl-[protein] + ADP + H(+)</text>
        <dbReference type="Rhea" id="RHEA:46608"/>
        <dbReference type="Rhea" id="RHEA-COMP:11060"/>
        <dbReference type="Rhea" id="RHEA-COMP:11605"/>
        <dbReference type="ChEBI" id="CHEBI:15378"/>
        <dbReference type="ChEBI" id="CHEBI:30013"/>
        <dbReference type="ChEBI" id="CHEBI:30616"/>
        <dbReference type="ChEBI" id="CHEBI:61977"/>
        <dbReference type="ChEBI" id="CHEBI:456216"/>
        <dbReference type="EC" id="2.7.11.1"/>
    </reaction>
</comment>
<dbReference type="Gene3D" id="3.30.450.20">
    <property type="entry name" value="PAS domain"/>
    <property type="match status" value="1"/>
</dbReference>
<dbReference type="PROSITE" id="PS00108">
    <property type="entry name" value="PROTEIN_KINASE_ST"/>
    <property type="match status" value="1"/>
</dbReference>
<evidence type="ECO:0000256" key="2">
    <source>
        <dbReference type="ARBA" id="ARBA00022527"/>
    </source>
</evidence>
<dbReference type="Gene3D" id="3.30.200.20">
    <property type="entry name" value="Phosphorylase Kinase, domain 1"/>
    <property type="match status" value="2"/>
</dbReference>
<evidence type="ECO:0000256" key="9">
    <source>
        <dbReference type="ARBA" id="ARBA00048679"/>
    </source>
</evidence>
<dbReference type="InterPro" id="IPR000014">
    <property type="entry name" value="PAS"/>
</dbReference>
<proteinExistence type="predicted"/>
<feature type="compositionally biased region" description="Basic and acidic residues" evidence="11">
    <location>
        <begin position="3379"/>
        <end position="3388"/>
    </location>
</feature>
<dbReference type="OrthoDB" id="162894at2759"/>
<feature type="compositionally biased region" description="Low complexity" evidence="11">
    <location>
        <begin position="771"/>
        <end position="788"/>
    </location>
</feature>
<feature type="compositionally biased region" description="Basic residues" evidence="11">
    <location>
        <begin position="2698"/>
        <end position="2710"/>
    </location>
</feature>
<feature type="region of interest" description="Disordered" evidence="11">
    <location>
        <begin position="1589"/>
        <end position="1694"/>
    </location>
</feature>
<feature type="compositionally biased region" description="Low complexity" evidence="11">
    <location>
        <begin position="551"/>
        <end position="580"/>
    </location>
</feature>
<evidence type="ECO:0000256" key="8">
    <source>
        <dbReference type="ARBA" id="ARBA00047899"/>
    </source>
</evidence>
<accession>A0A316Z2T8</accession>
<keyword evidence="5" id="KW-0547">Nucleotide-binding</keyword>
<evidence type="ECO:0000313" key="16">
    <source>
        <dbReference type="EMBL" id="PWN95278.1"/>
    </source>
</evidence>
<dbReference type="SUPFAM" id="SSF52172">
    <property type="entry name" value="CheY-like"/>
    <property type="match status" value="1"/>
</dbReference>
<dbReference type="PANTHER" id="PTHR24356">
    <property type="entry name" value="SERINE/THREONINE-PROTEIN KINASE"/>
    <property type="match status" value="1"/>
</dbReference>
<dbReference type="FunFam" id="3.30.200.20:FF:001008">
    <property type="entry name" value="Serine/threonine-protein kinase cek1"/>
    <property type="match status" value="1"/>
</dbReference>
<feature type="region of interest" description="Disordered" evidence="11">
    <location>
        <begin position="2978"/>
        <end position="3012"/>
    </location>
</feature>
<dbReference type="Proteomes" id="UP000245946">
    <property type="component" value="Unassembled WGS sequence"/>
</dbReference>
<keyword evidence="7" id="KW-0067">ATP-binding</keyword>
<dbReference type="GO" id="GO:0000160">
    <property type="term" value="P:phosphorelay signal transduction system"/>
    <property type="evidence" value="ECO:0007669"/>
    <property type="project" value="InterPro"/>
</dbReference>
<evidence type="ECO:0000256" key="4">
    <source>
        <dbReference type="ARBA" id="ARBA00022679"/>
    </source>
</evidence>
<feature type="compositionally biased region" description="Low complexity" evidence="11">
    <location>
        <begin position="475"/>
        <end position="489"/>
    </location>
</feature>
<feature type="compositionally biased region" description="Gly residues" evidence="11">
    <location>
        <begin position="3295"/>
        <end position="3304"/>
    </location>
</feature>
<feature type="compositionally biased region" description="Polar residues" evidence="11">
    <location>
        <begin position="1771"/>
        <end position="1789"/>
    </location>
</feature>
<dbReference type="PROSITE" id="PS50011">
    <property type="entry name" value="PROTEIN_KINASE_DOM"/>
    <property type="match status" value="1"/>
</dbReference>
<feature type="region of interest" description="Disordered" evidence="11">
    <location>
        <begin position="2358"/>
        <end position="2386"/>
    </location>
</feature>
<evidence type="ECO:0000259" key="13">
    <source>
        <dbReference type="PROSITE" id="PS50110"/>
    </source>
</evidence>
<feature type="compositionally biased region" description="Polar residues" evidence="11">
    <location>
        <begin position="1408"/>
        <end position="1417"/>
    </location>
</feature>
<feature type="domain" description="Protein kinase" evidence="12">
    <location>
        <begin position="2739"/>
        <end position="3157"/>
    </location>
</feature>
<feature type="region of interest" description="Disordered" evidence="11">
    <location>
        <begin position="2677"/>
        <end position="2733"/>
    </location>
</feature>